<name>A0A813SA37_9BILA</name>
<evidence type="ECO:0000313" key="6">
    <source>
        <dbReference type="EMBL" id="CAF0797414.1"/>
    </source>
</evidence>
<evidence type="ECO:0000256" key="1">
    <source>
        <dbReference type="ARBA" id="ARBA00004123"/>
    </source>
</evidence>
<evidence type="ECO:0000256" key="3">
    <source>
        <dbReference type="ARBA" id="ARBA00023242"/>
    </source>
</evidence>
<dbReference type="GO" id="GO:0005681">
    <property type="term" value="C:spliceosomal complex"/>
    <property type="evidence" value="ECO:0007669"/>
    <property type="project" value="TreeGrafter"/>
</dbReference>
<dbReference type="AlphaFoldDB" id="A0A813SA37"/>
<evidence type="ECO:0000256" key="4">
    <source>
        <dbReference type="SAM" id="Coils"/>
    </source>
</evidence>
<evidence type="ECO:0000256" key="2">
    <source>
        <dbReference type="ARBA" id="ARBA00010966"/>
    </source>
</evidence>
<dbReference type="InterPro" id="IPR000467">
    <property type="entry name" value="G_patch_dom"/>
</dbReference>
<accession>A0A813SA37</accession>
<gene>
    <name evidence="6" type="ORF">OXX778_LOCUS6286</name>
</gene>
<dbReference type="InterPro" id="IPR026822">
    <property type="entry name" value="Spp2/MOS2_G-patch"/>
</dbReference>
<dbReference type="OrthoDB" id="5577072at2759"/>
<protein>
    <recommendedName>
        <fullName evidence="5">G-patch domain-containing protein</fullName>
    </recommendedName>
</protein>
<feature type="domain" description="G-patch" evidence="5">
    <location>
        <begin position="154"/>
        <end position="200"/>
    </location>
</feature>
<keyword evidence="4" id="KW-0175">Coiled coil</keyword>
<evidence type="ECO:0000313" key="7">
    <source>
        <dbReference type="Proteomes" id="UP000663879"/>
    </source>
</evidence>
<comment type="caution">
    <text evidence="6">The sequence shown here is derived from an EMBL/GenBank/DDBJ whole genome shotgun (WGS) entry which is preliminary data.</text>
</comment>
<organism evidence="6 7">
    <name type="scientific">Brachionus calyciflorus</name>
    <dbReference type="NCBI Taxonomy" id="104777"/>
    <lineage>
        <taxon>Eukaryota</taxon>
        <taxon>Metazoa</taxon>
        <taxon>Spiralia</taxon>
        <taxon>Gnathifera</taxon>
        <taxon>Rotifera</taxon>
        <taxon>Eurotatoria</taxon>
        <taxon>Monogononta</taxon>
        <taxon>Pseudotrocha</taxon>
        <taxon>Ploima</taxon>
        <taxon>Brachionidae</taxon>
        <taxon>Brachionus</taxon>
    </lineage>
</organism>
<dbReference type="GO" id="GO:0003676">
    <property type="term" value="F:nucleic acid binding"/>
    <property type="evidence" value="ECO:0007669"/>
    <property type="project" value="InterPro"/>
</dbReference>
<sequence>MSVEKKTGFSFGFSKTKQKTQIVHTQAFKDETLIKTDEKIDLISSIDSKKITFQDKSLNEAKKPIVIPCPKNQTLIDKAKKSKEDVDLIDNLEKKLETTEKNGDAEAIKALIAATRDKKESKEDENLQIPIGEKLDEIKELEKVDEPNYEAIDLEQFGKAALRGMGWSEKSGIGLTNKRSFQVVEPELRPKGLGLGAGFNKKSKTDEKDSSENSNLKYRKGAYVEILTGKYQNEYGEILGFDDGLNRVLIKVFDANETVSLLQNFTKLISKSDYEALSKRRRR</sequence>
<comment type="similarity">
    <text evidence="2">Belongs to the MOS2 family.</text>
</comment>
<dbReference type="PANTHER" id="PTHR15818:SF2">
    <property type="entry name" value="G-PATCH DOMAIN AND KOW MOTIFS-CONTAINING PROTEIN"/>
    <property type="match status" value="1"/>
</dbReference>
<dbReference type="InterPro" id="IPR045166">
    <property type="entry name" value="Spp2-like"/>
</dbReference>
<dbReference type="PROSITE" id="PS50174">
    <property type="entry name" value="G_PATCH"/>
    <property type="match status" value="1"/>
</dbReference>
<dbReference type="Proteomes" id="UP000663879">
    <property type="component" value="Unassembled WGS sequence"/>
</dbReference>
<comment type="subcellular location">
    <subcellularLocation>
        <location evidence="1">Nucleus</location>
    </subcellularLocation>
</comment>
<dbReference type="Pfam" id="PF00467">
    <property type="entry name" value="KOW"/>
    <property type="match status" value="1"/>
</dbReference>
<dbReference type="EMBL" id="CAJNOC010000734">
    <property type="protein sequence ID" value="CAF0797414.1"/>
    <property type="molecule type" value="Genomic_DNA"/>
</dbReference>
<evidence type="ECO:0000259" key="5">
    <source>
        <dbReference type="PROSITE" id="PS50174"/>
    </source>
</evidence>
<feature type="coiled-coil region" evidence="4">
    <location>
        <begin position="82"/>
        <end position="125"/>
    </location>
</feature>
<dbReference type="InterPro" id="IPR005824">
    <property type="entry name" value="KOW"/>
</dbReference>
<dbReference type="PANTHER" id="PTHR15818">
    <property type="entry name" value="G PATCH AND KOW-CONTAINING"/>
    <property type="match status" value="1"/>
</dbReference>
<dbReference type="Pfam" id="PF12656">
    <property type="entry name" value="G-patch_2"/>
    <property type="match status" value="1"/>
</dbReference>
<proteinExistence type="inferred from homology"/>
<keyword evidence="3" id="KW-0539">Nucleus</keyword>
<dbReference type="GO" id="GO:0000398">
    <property type="term" value="P:mRNA splicing, via spliceosome"/>
    <property type="evidence" value="ECO:0007669"/>
    <property type="project" value="InterPro"/>
</dbReference>
<keyword evidence="7" id="KW-1185">Reference proteome</keyword>
<reference evidence="6" key="1">
    <citation type="submission" date="2021-02" db="EMBL/GenBank/DDBJ databases">
        <authorList>
            <person name="Nowell W R."/>
        </authorList>
    </citation>
    <scope>NUCLEOTIDE SEQUENCE</scope>
    <source>
        <strain evidence="6">Ploen Becks lab</strain>
    </source>
</reference>